<reference evidence="1" key="1">
    <citation type="submission" date="2019-08" db="EMBL/GenBank/DDBJ databases">
        <authorList>
            <person name="Kucharzyk K."/>
            <person name="Murdoch R.W."/>
            <person name="Higgins S."/>
            <person name="Loffler F."/>
        </authorList>
    </citation>
    <scope>NUCLEOTIDE SEQUENCE</scope>
</reference>
<name>A0A644WTU1_9ZZZZ</name>
<gene>
    <name evidence="1" type="ORF">SDC9_53652</name>
</gene>
<evidence type="ECO:0008006" key="2">
    <source>
        <dbReference type="Google" id="ProtNLM"/>
    </source>
</evidence>
<dbReference type="Gene3D" id="3.40.50.1000">
    <property type="entry name" value="HAD superfamily/HAD-like"/>
    <property type="match status" value="1"/>
</dbReference>
<dbReference type="Gene3D" id="1.20.1440.100">
    <property type="entry name" value="SG protein - dephosphorylation function"/>
    <property type="match status" value="1"/>
</dbReference>
<evidence type="ECO:0000313" key="1">
    <source>
        <dbReference type="EMBL" id="MPM07346.1"/>
    </source>
</evidence>
<proteinExistence type="predicted"/>
<dbReference type="AlphaFoldDB" id="A0A644WTU1"/>
<dbReference type="InterPro" id="IPR036412">
    <property type="entry name" value="HAD-like_sf"/>
</dbReference>
<accession>A0A644WTU1</accession>
<dbReference type="SUPFAM" id="SSF56784">
    <property type="entry name" value="HAD-like"/>
    <property type="match status" value="1"/>
</dbReference>
<comment type="caution">
    <text evidence="1">The sequence shown here is derived from an EMBL/GenBank/DDBJ whole genome shotgun (WGS) entry which is preliminary data.</text>
</comment>
<sequence>MLINVYDFDGTIYPGDSSVDFYLYCRNRYPRVKRDVFGALPLLLALIVRKKDLTREKERFYRYLSFVPDAAAEAERFWSGQIALIKAWYLEQKREDDLIISASPEFLLTPVCRELGVRLIASKVDPKTGRYDGKNCHDEEKVRRMKEAYPEVEIDRFYSDSRADTPLAKLAREAFLVKGNDLSSFPR</sequence>
<dbReference type="EMBL" id="VSSQ01001325">
    <property type="protein sequence ID" value="MPM07346.1"/>
    <property type="molecule type" value="Genomic_DNA"/>
</dbReference>
<dbReference type="Pfam" id="PF12710">
    <property type="entry name" value="HAD"/>
    <property type="match status" value="1"/>
</dbReference>
<dbReference type="NCBIfam" id="TIGR01488">
    <property type="entry name" value="HAD-SF-IB"/>
    <property type="match status" value="1"/>
</dbReference>
<organism evidence="1">
    <name type="scientific">bioreactor metagenome</name>
    <dbReference type="NCBI Taxonomy" id="1076179"/>
    <lineage>
        <taxon>unclassified sequences</taxon>
        <taxon>metagenomes</taxon>
        <taxon>ecological metagenomes</taxon>
    </lineage>
</organism>
<dbReference type="InterPro" id="IPR023214">
    <property type="entry name" value="HAD_sf"/>
</dbReference>
<protein>
    <recommendedName>
        <fullName evidence="2">Phosphoserine phosphatase</fullName>
    </recommendedName>
</protein>